<dbReference type="Pfam" id="PF00560">
    <property type="entry name" value="LRR_1"/>
    <property type="match status" value="12"/>
</dbReference>
<keyword evidence="14" id="KW-1133">Transmembrane helix</keyword>
<comment type="similarity">
    <text evidence="2">Belongs to the RLP family.</text>
</comment>
<evidence type="ECO:0000256" key="7">
    <source>
        <dbReference type="ARBA" id="ARBA00022626"/>
    </source>
</evidence>
<organism evidence="21">
    <name type="scientific">Oryza meridionalis</name>
    <dbReference type="NCBI Taxonomy" id="40149"/>
    <lineage>
        <taxon>Eukaryota</taxon>
        <taxon>Viridiplantae</taxon>
        <taxon>Streptophyta</taxon>
        <taxon>Embryophyta</taxon>
        <taxon>Tracheophyta</taxon>
        <taxon>Spermatophyta</taxon>
        <taxon>Magnoliopsida</taxon>
        <taxon>Liliopsida</taxon>
        <taxon>Poales</taxon>
        <taxon>Poaceae</taxon>
        <taxon>BOP clade</taxon>
        <taxon>Oryzoideae</taxon>
        <taxon>Oryzeae</taxon>
        <taxon>Oryzinae</taxon>
        <taxon>Oryza</taxon>
    </lineage>
</organism>
<evidence type="ECO:0000256" key="4">
    <source>
        <dbReference type="ARBA" id="ARBA00022475"/>
    </source>
</evidence>
<keyword evidence="12" id="KW-0418">Kinase</keyword>
<dbReference type="EC" id="2.7.11.1" evidence="3"/>
<dbReference type="SMART" id="SM00369">
    <property type="entry name" value="LRR_TYP"/>
    <property type="match status" value="20"/>
</dbReference>
<dbReference type="GO" id="GO:0009742">
    <property type="term" value="P:brassinosteroid mediated signaling pathway"/>
    <property type="evidence" value="ECO:0007669"/>
    <property type="project" value="UniProtKB-KW"/>
</dbReference>
<keyword evidence="13" id="KW-0067">ATP-binding</keyword>
<sequence>MAAFDSWKSGEDCCRWEGVSCGDADGCVTWLDLGDWDLESSRLDTALFKLTSLEYLNLGGNGFNVSEIPSTGFERLTRLTHLNLSSCNIADHEVFDRGYIYFIYNMNQLWQLILPNFTALVANLIRLRELHLSYVDLSNEASNWCIALAKYTPNLRVLSLPHCLLSSPICGSLSGLRSLVVINLQHNLLTGPVPEFFANLPNLSSSWSEALPRETAGEEKGVGAGLLPGVAVLTGVDKDGDLWPPPPRPGDAAEGRASFPGTRSITSAIDDEEIRWVSPLIFQNKKLVTVDLHNNVGISGTLPNFTSGSCLENLLVGSTNFSGPIPSSIGNLKSLKELDLSASGFSGELPTSIAKLRFLKTLRVSGLDIVGSIPTWITNLTSLKPIQLKPSYNKLTVIDGENNSSLVSYPEIGYLSLASCNITKFPNILKHIDYEINGIDLSQNQIQGTIPLWAWKKWIDFGFFFLNLSHNKFTSVGYDVYLPFYVELLDLSFNMFEGPIPLPRDSGTVLDYSNNHFSSIPPNISTQLKGTAYFKASRNNHSGNIPASFCTTNLQFLDLSYNFLSGSFPPCLMEDTNVLQVLNLKQNQLHGELPHYINESCTIEAIDFSDNRIEGNLPRSLASCRNLEVLDIQNNQINDSFPCWMSVIPKLQVLVLKSNNFFGQVTPTVAEESTCEFPSLRILDLASNNFSGTLSEAWFMRLKSMMIESTNETLVMEFEGDQQQVYQVNTVLTYKGSAIAISKILRTFVFIDVSNNAFHGSIPESIGELVLLHALNMSHNSLTGPVPSQLGHLNQMEALDLSSNELSGVIPQELASLDFLGMLNLSYNKLEGKIPESLHFSLFANSSFLGNDALCGPPLSKGCSNMTLLNVIPYEKKSADVMLFLFSRIGFGLGFAIAIKTVSAGAKSPLNHFGIGSVVFNLTTLRNLSLAGNNFNRTVLPSFGFQQPTKLLSLDLSEAGFFGQIPIGIAHLKNLRALDLSFNYLFFQEPSFQTIVANLSNLRELYLDQVGITSEPTWSVALAHSLPLLQNLSLSQCDLGGTIHRSFSQLRSLVVINLNHNGISGRVPEFFADFFFLSDLALSSNNFEGQVPTKIFQVENLRSLDVSFNPTLFVQLPDFPPGKYLESLNLQRTNFSGNIPASFVHLKSLKFLGLSNIGSPKQVATFIPNLPSLDTLCLSGSGIEKPLLSWIGTIKLRYLMLEGYNFSSPIPPWIRNCTSLEYLVLFNYSFYGPIPSWIGNLTKLIDLELPYNSLSGRIPKLLYAHQSLEMLDLRSNQLSGHLEDIADPFSSLLEFIDLSNNHLTGYIPKSFFDLRRLTTLQLQSNQLNGTLEINLLWKMEKLESLIISNNMLSVIDREDGYPFHYFPTIKYLGLASCNLTKIPGALRDIKGMSYLDLSNNRINGVIPSWIWDNWKNSLSVLVHSNNMFTSLENNPSVLPLHTLNRLNLSSNRLHGNVPIPLTTTRDAGVLLDYSSNSFSSITRDFGRYLRNVYYLSFSRNKISGHIPSSICTQCYLEVLDLSHSNFSGMVPSCLIQNGDVTILKLRENNFHGVLPKNIREGCMFQTIDLNSNRIIGKLPRSLSKCKSLEVLDMGNNQILDSFPSWLGNMSNLRVLNLRSNQFYGSVGLPTESDATSKYFSGSLQSKWFENLETMMINSDQGDVLGIQGICKGLYQNNMIVTYKGFDLMFTKILTTFKMIDLSNNDFNGAIPESIGKLIALHGLNMSRNSFTGRIPSKIGKLVQLESLDLSLNQLSEAIPQELASLTSLAILNLSYNNLTGQIPQGPQFLSFGNRSFEGNAGLCGRPLSKQCNYSGIEAARSPSSSRDSAFPRTRTRQKQRRTGEQRSSRINSLLQRIHDDRMITETCPDLQVATLQFQPVAFSLRRVASGSGPHWKWGLGIGVYGRLVEWWWESKWATNVHHFLPHFRNKNLREMAYQHVSYNDFEGQFPTKIFQLKRSVELSSVWKLKNLDFLSLSNNLISLIDDEGETVSPSLPNIRYLHLASCKLTKIPGTLRYLDAISDLDLSRWIWENRTYQLNSLNLSHNMFTTVEQSPSLVNIAYLTYLDLSFNRLQGIIPIPVTTSSEIALDYSNNHFSSIVPNFGIYLENASYINFSNNKLSGNVPSSICNASKAIIMDLSGNNYSGSVPACLTGSVNLSVLKLRENQFHGVLPNNSREGCNLQSIDVNGNQIEGKLPRSLSYCQDLELLDAGNNQIVDSFPFWLGKLPNLLVLVLRSNKINGTIRGLKSGYQNSDYFTRLQIIDLASNHLSGNIT</sequence>
<dbReference type="GO" id="GO:0004674">
    <property type="term" value="F:protein serine/threonine kinase activity"/>
    <property type="evidence" value="ECO:0007669"/>
    <property type="project" value="UniProtKB-KW"/>
</dbReference>
<keyword evidence="5" id="KW-0723">Serine/threonine-protein kinase</keyword>
<evidence type="ECO:0000256" key="17">
    <source>
        <dbReference type="ARBA" id="ARBA00047899"/>
    </source>
</evidence>
<evidence type="ECO:0000313" key="22">
    <source>
        <dbReference type="Proteomes" id="UP000008021"/>
    </source>
</evidence>
<dbReference type="PANTHER" id="PTHR48061">
    <property type="entry name" value="LEUCINE-RICH REPEAT RECEPTOR PROTEIN KINASE EMS1-LIKE-RELATED"/>
    <property type="match status" value="1"/>
</dbReference>
<reference evidence="21" key="2">
    <citation type="submission" date="2018-05" db="EMBL/GenBank/DDBJ databases">
        <title>OmerRS3 (Oryza meridionalis Reference Sequence Version 3).</title>
        <authorList>
            <person name="Zhang J."/>
            <person name="Kudrna D."/>
            <person name="Lee S."/>
            <person name="Talag J."/>
            <person name="Welchert J."/>
            <person name="Wing R.A."/>
        </authorList>
    </citation>
    <scope>NUCLEOTIDE SEQUENCE [LARGE SCALE GENOMIC DNA]</scope>
    <source>
        <strain evidence="21">cv. OR44</strain>
    </source>
</reference>
<dbReference type="Gramene" id="OMERI01G03910.1">
    <property type="protein sequence ID" value="OMERI01G03910.1"/>
    <property type="gene ID" value="OMERI01G03910"/>
</dbReference>
<comment type="catalytic activity">
    <reaction evidence="17">
        <text>L-threonyl-[protein] + ATP = O-phospho-L-threonyl-[protein] + ADP + H(+)</text>
        <dbReference type="Rhea" id="RHEA:46608"/>
        <dbReference type="Rhea" id="RHEA-COMP:11060"/>
        <dbReference type="Rhea" id="RHEA-COMP:11605"/>
        <dbReference type="ChEBI" id="CHEBI:15378"/>
        <dbReference type="ChEBI" id="CHEBI:30013"/>
        <dbReference type="ChEBI" id="CHEBI:30616"/>
        <dbReference type="ChEBI" id="CHEBI:61977"/>
        <dbReference type="ChEBI" id="CHEBI:456216"/>
        <dbReference type="EC" id="2.7.11.1"/>
    </reaction>
</comment>
<dbReference type="GO" id="GO:0005886">
    <property type="term" value="C:plasma membrane"/>
    <property type="evidence" value="ECO:0007669"/>
    <property type="project" value="UniProtKB-SubCell"/>
</dbReference>
<dbReference type="SMART" id="SM00365">
    <property type="entry name" value="LRR_SD22"/>
    <property type="match status" value="8"/>
</dbReference>
<evidence type="ECO:0000256" key="10">
    <source>
        <dbReference type="ARBA" id="ARBA00022737"/>
    </source>
</evidence>
<dbReference type="GO" id="GO:0005524">
    <property type="term" value="F:ATP binding"/>
    <property type="evidence" value="ECO:0007669"/>
    <property type="project" value="UniProtKB-KW"/>
</dbReference>
<proteinExistence type="inferred from homology"/>
<evidence type="ECO:0000256" key="9">
    <source>
        <dbReference type="ARBA" id="ARBA00022729"/>
    </source>
</evidence>
<evidence type="ECO:0000256" key="18">
    <source>
        <dbReference type="ARBA" id="ARBA00048679"/>
    </source>
</evidence>
<feature type="compositionally biased region" description="Low complexity" evidence="19">
    <location>
        <begin position="1818"/>
        <end position="1832"/>
    </location>
</feature>
<dbReference type="FunFam" id="3.80.10.10:FF:000095">
    <property type="entry name" value="LRR receptor-like serine/threonine-protein kinase GSO1"/>
    <property type="match status" value="2"/>
</dbReference>
<keyword evidence="5" id="KW-0808">Transferase</keyword>
<evidence type="ECO:0000256" key="6">
    <source>
        <dbReference type="ARBA" id="ARBA00022614"/>
    </source>
</evidence>
<keyword evidence="4" id="KW-1003">Cell membrane</keyword>
<dbReference type="InterPro" id="IPR013210">
    <property type="entry name" value="LRR_N_plant-typ"/>
</dbReference>
<keyword evidence="6" id="KW-0433">Leucine-rich repeat</keyword>
<dbReference type="PANTHER" id="PTHR48061:SF48">
    <property type="entry name" value="OS01G0162500 PROTEIN"/>
    <property type="match status" value="1"/>
</dbReference>
<evidence type="ECO:0000256" key="16">
    <source>
        <dbReference type="ARBA" id="ARBA00023180"/>
    </source>
</evidence>
<keyword evidence="10" id="KW-0677">Repeat</keyword>
<dbReference type="FunFam" id="3.80.10.10:FF:000213">
    <property type="entry name" value="Tyrosine-sulfated glycopeptide receptor 1"/>
    <property type="match status" value="1"/>
</dbReference>
<evidence type="ECO:0000256" key="12">
    <source>
        <dbReference type="ARBA" id="ARBA00022777"/>
    </source>
</evidence>
<dbReference type="eggNOG" id="KOG0619">
    <property type="taxonomic scope" value="Eukaryota"/>
</dbReference>
<evidence type="ECO:0000256" key="8">
    <source>
        <dbReference type="ARBA" id="ARBA00022692"/>
    </source>
</evidence>
<feature type="region of interest" description="Disordered" evidence="19">
    <location>
        <begin position="238"/>
        <end position="263"/>
    </location>
</feature>
<evidence type="ECO:0000256" key="11">
    <source>
        <dbReference type="ARBA" id="ARBA00022741"/>
    </source>
</evidence>
<comment type="catalytic activity">
    <reaction evidence="18">
        <text>L-seryl-[protein] + ATP = O-phospho-L-seryl-[protein] + ADP + H(+)</text>
        <dbReference type="Rhea" id="RHEA:17989"/>
        <dbReference type="Rhea" id="RHEA-COMP:9863"/>
        <dbReference type="Rhea" id="RHEA-COMP:11604"/>
        <dbReference type="ChEBI" id="CHEBI:15378"/>
        <dbReference type="ChEBI" id="CHEBI:29999"/>
        <dbReference type="ChEBI" id="CHEBI:30616"/>
        <dbReference type="ChEBI" id="CHEBI:83421"/>
        <dbReference type="ChEBI" id="CHEBI:456216"/>
        <dbReference type="EC" id="2.7.11.1"/>
    </reaction>
</comment>
<keyword evidence="8" id="KW-0812">Transmembrane</keyword>
<dbReference type="Pfam" id="PF13855">
    <property type="entry name" value="LRR_8"/>
    <property type="match status" value="1"/>
</dbReference>
<dbReference type="FunFam" id="3.80.10.10:FF:000111">
    <property type="entry name" value="LRR receptor-like serine/threonine-protein kinase ERECTA"/>
    <property type="match status" value="1"/>
</dbReference>
<evidence type="ECO:0000256" key="1">
    <source>
        <dbReference type="ARBA" id="ARBA00004251"/>
    </source>
</evidence>
<evidence type="ECO:0000256" key="2">
    <source>
        <dbReference type="ARBA" id="ARBA00009592"/>
    </source>
</evidence>
<keyword evidence="11" id="KW-0547">Nucleotide-binding</keyword>
<dbReference type="InterPro" id="IPR003591">
    <property type="entry name" value="Leu-rich_rpt_typical-subtyp"/>
</dbReference>
<feature type="region of interest" description="Disordered" evidence="19">
    <location>
        <begin position="1817"/>
        <end position="1848"/>
    </location>
</feature>
<dbReference type="Pfam" id="PF08263">
    <property type="entry name" value="LRRNT_2"/>
    <property type="match status" value="1"/>
</dbReference>
<name>A0A0E0BXH6_9ORYZ</name>
<keyword evidence="7" id="KW-1070">Brassinosteroid signaling pathway</keyword>
<evidence type="ECO:0000256" key="14">
    <source>
        <dbReference type="ARBA" id="ARBA00022989"/>
    </source>
</evidence>
<protein>
    <recommendedName>
        <fullName evidence="3">non-specific serine/threonine protein kinase</fullName>
        <ecNumber evidence="3">2.7.11.1</ecNumber>
    </recommendedName>
</protein>
<dbReference type="Proteomes" id="UP000008021">
    <property type="component" value="Chromosome 1"/>
</dbReference>
<evidence type="ECO:0000256" key="19">
    <source>
        <dbReference type="SAM" id="MobiDB-lite"/>
    </source>
</evidence>
<keyword evidence="22" id="KW-1185">Reference proteome</keyword>
<evidence type="ECO:0000256" key="13">
    <source>
        <dbReference type="ARBA" id="ARBA00022840"/>
    </source>
</evidence>
<evidence type="ECO:0000256" key="5">
    <source>
        <dbReference type="ARBA" id="ARBA00022527"/>
    </source>
</evidence>
<evidence type="ECO:0000313" key="21">
    <source>
        <dbReference type="EnsemblPlants" id="OMERI01G03910.1"/>
    </source>
</evidence>
<dbReference type="PROSITE" id="PS51450">
    <property type="entry name" value="LRR"/>
    <property type="match status" value="2"/>
</dbReference>
<keyword evidence="16" id="KW-0325">Glycoprotein</keyword>
<dbReference type="HOGENOM" id="CLU_230413_0_0_1"/>
<comment type="subcellular location">
    <subcellularLocation>
        <location evidence="1">Cell membrane</location>
        <topology evidence="1">Single-pass type I membrane protein</topology>
    </subcellularLocation>
</comment>
<evidence type="ECO:0000259" key="20">
    <source>
        <dbReference type="Pfam" id="PF08263"/>
    </source>
</evidence>
<evidence type="ECO:0000256" key="3">
    <source>
        <dbReference type="ARBA" id="ARBA00012513"/>
    </source>
</evidence>
<keyword evidence="15" id="KW-0472">Membrane</keyword>
<evidence type="ECO:0000256" key="15">
    <source>
        <dbReference type="ARBA" id="ARBA00023136"/>
    </source>
</evidence>
<keyword evidence="9" id="KW-0732">Signal</keyword>
<reference evidence="21" key="1">
    <citation type="submission" date="2015-04" db="UniProtKB">
        <authorList>
            <consortium name="EnsemblPlants"/>
        </authorList>
    </citation>
    <scope>IDENTIFICATION</scope>
</reference>
<dbReference type="InterPro" id="IPR001611">
    <property type="entry name" value="Leu-rich_rpt"/>
</dbReference>
<dbReference type="InterPro" id="IPR032675">
    <property type="entry name" value="LRR_dom_sf"/>
</dbReference>
<accession>A0A0E0BXH6</accession>
<feature type="domain" description="Leucine-rich repeat-containing N-terminal plant-type" evidence="20">
    <location>
        <begin position="3"/>
        <end position="21"/>
    </location>
</feature>
<dbReference type="EnsemblPlants" id="OMERI01G03910.1">
    <property type="protein sequence ID" value="OMERI01G03910.1"/>
    <property type="gene ID" value="OMERI01G03910"/>
</dbReference>
<dbReference type="STRING" id="40149.A0A0E0BXH6"/>
<dbReference type="Gene3D" id="3.80.10.10">
    <property type="entry name" value="Ribonuclease Inhibitor"/>
    <property type="match status" value="7"/>
</dbReference>
<dbReference type="SUPFAM" id="SSF52058">
    <property type="entry name" value="L domain-like"/>
    <property type="match status" value="6"/>
</dbReference>
<dbReference type="SUPFAM" id="SSF52047">
    <property type="entry name" value="RNI-like"/>
    <property type="match status" value="1"/>
</dbReference>
<dbReference type="InterPro" id="IPR046956">
    <property type="entry name" value="RLP23-like"/>
</dbReference>